<dbReference type="OMA" id="DHADHNH"/>
<dbReference type="GO" id="GO:0030332">
    <property type="term" value="F:cyclin binding"/>
    <property type="evidence" value="ECO:0007669"/>
    <property type="project" value="TreeGrafter"/>
</dbReference>
<reference evidence="2" key="1">
    <citation type="journal article" date="2012" name="MBio">
        <title>Comparative genome analysis of Trichophyton rubrum and related dermatophytes reveals candidate genes involved in infection.</title>
        <authorList>
            <person name="Martinez D.A."/>
            <person name="Oliver B.G."/>
            <person name="Graeser Y."/>
            <person name="Goldberg J.M."/>
            <person name="Li W."/>
            <person name="Martinez-Rossi N.M."/>
            <person name="Monod M."/>
            <person name="Shelest E."/>
            <person name="Barton R.C."/>
            <person name="Birch E."/>
            <person name="Brakhage A.A."/>
            <person name="Chen Z."/>
            <person name="Gurr S.J."/>
            <person name="Heiman D."/>
            <person name="Heitman J."/>
            <person name="Kosti I."/>
            <person name="Rossi A."/>
            <person name="Saif S."/>
            <person name="Samalova M."/>
            <person name="Saunders C.W."/>
            <person name="Shea T."/>
            <person name="Summerbell R.C."/>
            <person name="Xu J."/>
            <person name="Young S."/>
            <person name="Zeng Q."/>
            <person name="Birren B.W."/>
            <person name="Cuomo C.A."/>
            <person name="White T.C."/>
        </authorList>
    </citation>
    <scope>NUCLEOTIDE SEQUENCE [LARGE SCALE GENOMIC DNA]</scope>
    <source>
        <strain evidence="2">ATCC MYA-4605 / CBS 113480</strain>
    </source>
</reference>
<protein>
    <submittedName>
        <fullName evidence="1">Uncharacterized protein</fullName>
    </submittedName>
</protein>
<evidence type="ECO:0000313" key="2">
    <source>
        <dbReference type="Proteomes" id="UP000002035"/>
    </source>
</evidence>
<dbReference type="GO" id="GO:0006513">
    <property type="term" value="P:protein monoubiquitination"/>
    <property type="evidence" value="ECO:0007669"/>
    <property type="project" value="TreeGrafter"/>
</dbReference>
<dbReference type="GO" id="GO:0000151">
    <property type="term" value="C:ubiquitin ligase complex"/>
    <property type="evidence" value="ECO:0007669"/>
    <property type="project" value="TreeGrafter"/>
</dbReference>
<dbReference type="STRING" id="554155.C5FYZ6"/>
<dbReference type="GO" id="GO:0005634">
    <property type="term" value="C:nucleus"/>
    <property type="evidence" value="ECO:0007669"/>
    <property type="project" value="TreeGrafter"/>
</dbReference>
<gene>
    <name evidence="1" type="ORF">MCYG_07563</name>
</gene>
<dbReference type="GO" id="GO:0005829">
    <property type="term" value="C:cytosol"/>
    <property type="evidence" value="ECO:0007669"/>
    <property type="project" value="TreeGrafter"/>
</dbReference>
<dbReference type="Pfam" id="PF09814">
    <property type="entry name" value="HECT_2"/>
    <property type="match status" value="1"/>
</dbReference>
<dbReference type="Proteomes" id="UP000002035">
    <property type="component" value="Unassembled WGS sequence"/>
</dbReference>
<dbReference type="EMBL" id="DS995707">
    <property type="protein sequence ID" value="EEQ34744.1"/>
    <property type="molecule type" value="Genomic_DNA"/>
</dbReference>
<dbReference type="VEuPathDB" id="FungiDB:MCYG_07563"/>
<dbReference type="GeneID" id="9225179"/>
<dbReference type="InterPro" id="IPR019193">
    <property type="entry name" value="UBQ-conj_enz_E2-bd_prot"/>
</dbReference>
<dbReference type="GO" id="GO:0051865">
    <property type="term" value="P:protein autoubiquitination"/>
    <property type="evidence" value="ECO:0007669"/>
    <property type="project" value="TreeGrafter"/>
</dbReference>
<dbReference type="HOGENOM" id="CLU_071320_0_0_1"/>
<dbReference type="GO" id="GO:0043161">
    <property type="term" value="P:proteasome-mediated ubiquitin-dependent protein catabolic process"/>
    <property type="evidence" value="ECO:0007669"/>
    <property type="project" value="TreeGrafter"/>
</dbReference>
<dbReference type="GO" id="GO:0000209">
    <property type="term" value="P:protein polyubiquitination"/>
    <property type="evidence" value="ECO:0007669"/>
    <property type="project" value="TreeGrafter"/>
</dbReference>
<dbReference type="eggNOG" id="KOG4784">
    <property type="taxonomic scope" value="Eukaryota"/>
</dbReference>
<dbReference type="RefSeq" id="XP_002843780.1">
    <property type="nucleotide sequence ID" value="XM_002843734.1"/>
</dbReference>
<sequence length="252" mass="27163">MSPPPEPCILLYAELLANIRPLRLFVTATNTTQNDHPGTGPLLSLSTSLSAVTVSHIGKTLTLELPRSVSARSREFLAAGRPVSCSGENEYSFRLPIDEANPFLSATSSNDCGPEAPWPAKSMTTRTCICCRECSGILFAPSDGQAVVWKDLPGADWAELMDLWHCHKPNPIPNNNTSEDHPDLSGHTKGYGAANRVICEPGTIFVNVTSFIMAANDSQGVKRVFSIHQGATAIDDPKNFIYNPYSGGTKGF</sequence>
<keyword evidence="2" id="KW-1185">Reference proteome</keyword>
<dbReference type="OrthoDB" id="386949at2759"/>
<name>C5FYZ6_ARTOC</name>
<dbReference type="AlphaFoldDB" id="C5FYZ6"/>
<dbReference type="PANTHER" id="PTHR31531:SF2">
    <property type="entry name" value="E3 UBIQUITIN-PROTEIN LIGASE E3D"/>
    <property type="match status" value="1"/>
</dbReference>
<proteinExistence type="predicted"/>
<dbReference type="GO" id="GO:0031624">
    <property type="term" value="F:ubiquitin conjugating enzyme binding"/>
    <property type="evidence" value="ECO:0007669"/>
    <property type="project" value="TreeGrafter"/>
</dbReference>
<dbReference type="PANTHER" id="PTHR31531">
    <property type="entry name" value="E3 UBIQUITIN-PROTEIN LIGASE E3D FAMILY MEMBER"/>
    <property type="match status" value="1"/>
</dbReference>
<evidence type="ECO:0000313" key="1">
    <source>
        <dbReference type="EMBL" id="EEQ34744.1"/>
    </source>
</evidence>
<accession>C5FYZ6</accession>
<organism evidence="1 2">
    <name type="scientific">Arthroderma otae (strain ATCC MYA-4605 / CBS 113480)</name>
    <name type="common">Microsporum canis</name>
    <dbReference type="NCBI Taxonomy" id="554155"/>
    <lineage>
        <taxon>Eukaryota</taxon>
        <taxon>Fungi</taxon>
        <taxon>Dikarya</taxon>
        <taxon>Ascomycota</taxon>
        <taxon>Pezizomycotina</taxon>
        <taxon>Eurotiomycetes</taxon>
        <taxon>Eurotiomycetidae</taxon>
        <taxon>Onygenales</taxon>
        <taxon>Arthrodermataceae</taxon>
        <taxon>Microsporum</taxon>
    </lineage>
</organism>
<dbReference type="GO" id="GO:0061630">
    <property type="term" value="F:ubiquitin protein ligase activity"/>
    <property type="evidence" value="ECO:0007669"/>
    <property type="project" value="TreeGrafter"/>
</dbReference>